<reference evidence="3" key="2">
    <citation type="submission" date="2020-09" db="EMBL/GenBank/DDBJ databases">
        <authorList>
            <person name="Sun Q."/>
            <person name="Ohkuma M."/>
        </authorList>
    </citation>
    <scope>NUCLEOTIDE SEQUENCE</scope>
    <source>
        <strain evidence="3">JCM 4477</strain>
    </source>
</reference>
<sequence length="412" mass="44649">MSMTDETESRPTADPLPDEAVDELIATGRPRVGCVAPDIDPGLDVASWINVSRFVEATGDENPLFTDVQYGAGSAHHTMLAPPTFVLAVRMPDSHGGLALEGHRLVETGWSLSLTWNDTIRLADPLTGRAEVADLTRGHDGSGRALARVTTAVQYWRHGVPLAHGTCRVELAPVGPHPPERAVHHYEPDEVDRMVRELDGEEPPRGGRPRFWGDTPIGETGPTLLKGPLSLAELMVWVFAEGRPVRAGNLHHERLAGFPGRRSVNPVTGWPAWDRAEAWLDSATAPSEGLPAPAARGGLLYSLAGQYVTHWMGDDAFLRRLDVDILRPLLYGDALRLSGTVVDRYTVTDEAAHRYHAVTLRVTGDNQLGETVLSATSTVFLPDRGKPVALPVTGGLSFETTGEPLCRRSTKP</sequence>
<feature type="domain" description="FAS1-like dehydratase" evidence="2">
    <location>
        <begin position="50"/>
        <end position="163"/>
    </location>
</feature>
<dbReference type="InterPro" id="IPR039569">
    <property type="entry name" value="FAS1-like_DH_region"/>
</dbReference>
<evidence type="ECO:0000259" key="2">
    <source>
        <dbReference type="Pfam" id="PF13452"/>
    </source>
</evidence>
<organism evidence="3 4">
    <name type="scientific">Streptomyces fumanus</name>
    <dbReference type="NCBI Taxonomy" id="67302"/>
    <lineage>
        <taxon>Bacteria</taxon>
        <taxon>Bacillati</taxon>
        <taxon>Actinomycetota</taxon>
        <taxon>Actinomycetes</taxon>
        <taxon>Kitasatosporales</taxon>
        <taxon>Streptomycetaceae</taxon>
        <taxon>Streptomyces</taxon>
    </lineage>
</organism>
<reference evidence="3" key="1">
    <citation type="journal article" date="2014" name="Int. J. Syst. Evol. Microbiol.">
        <title>Complete genome sequence of Corynebacterium casei LMG S-19264T (=DSM 44701T), isolated from a smear-ripened cheese.</title>
        <authorList>
            <consortium name="US DOE Joint Genome Institute (JGI-PGF)"/>
            <person name="Walter F."/>
            <person name="Albersmeier A."/>
            <person name="Kalinowski J."/>
            <person name="Ruckert C."/>
        </authorList>
    </citation>
    <scope>NUCLEOTIDE SEQUENCE</scope>
    <source>
        <strain evidence="3">JCM 4477</strain>
    </source>
</reference>
<dbReference type="SUPFAM" id="SSF54637">
    <property type="entry name" value="Thioesterase/thiol ester dehydrase-isomerase"/>
    <property type="match status" value="2"/>
</dbReference>
<accession>A0A919E3P5</accession>
<dbReference type="CDD" id="cd03441">
    <property type="entry name" value="R_hydratase_like"/>
    <property type="match status" value="1"/>
</dbReference>
<comment type="caution">
    <text evidence="3">The sequence shown here is derived from an EMBL/GenBank/DDBJ whole genome shotgun (WGS) entry which is preliminary data.</text>
</comment>
<dbReference type="EMBL" id="BNBI01000008">
    <property type="protein sequence ID" value="GHF09876.1"/>
    <property type="molecule type" value="Genomic_DNA"/>
</dbReference>
<evidence type="ECO:0000256" key="1">
    <source>
        <dbReference type="SAM" id="MobiDB-lite"/>
    </source>
</evidence>
<dbReference type="Gene3D" id="3.10.129.10">
    <property type="entry name" value="Hotdog Thioesterase"/>
    <property type="match status" value="2"/>
</dbReference>
<dbReference type="Pfam" id="PF13452">
    <property type="entry name" value="FAS1_DH_region"/>
    <property type="match status" value="1"/>
</dbReference>
<evidence type="ECO:0000313" key="3">
    <source>
        <dbReference type="EMBL" id="GHF09876.1"/>
    </source>
</evidence>
<feature type="region of interest" description="Disordered" evidence="1">
    <location>
        <begin position="200"/>
        <end position="219"/>
    </location>
</feature>
<dbReference type="InterPro" id="IPR029069">
    <property type="entry name" value="HotDog_dom_sf"/>
</dbReference>
<evidence type="ECO:0000313" key="4">
    <source>
        <dbReference type="Proteomes" id="UP000630718"/>
    </source>
</evidence>
<dbReference type="Proteomes" id="UP000630718">
    <property type="component" value="Unassembled WGS sequence"/>
</dbReference>
<keyword evidence="4" id="KW-1185">Reference proteome</keyword>
<proteinExistence type="predicted"/>
<gene>
    <name evidence="3" type="ORF">GCM10018772_38500</name>
</gene>
<dbReference type="AlphaFoldDB" id="A0A919E3P5"/>
<protein>
    <submittedName>
        <fullName evidence="3">Acyl dehydratase</fullName>
    </submittedName>
</protein>
<name>A0A919E3P5_9ACTN</name>